<dbReference type="AlphaFoldDB" id="A0A8S2XGI8"/>
<accession>A0A8S2XGI8</accession>
<proteinExistence type="predicted"/>
<evidence type="ECO:0000313" key="2">
    <source>
        <dbReference type="EMBL" id="CAF4497043.1"/>
    </source>
</evidence>
<gene>
    <name evidence="2" type="ORF">BYL167_LOCUS35828</name>
</gene>
<organism evidence="2 3">
    <name type="scientific">Rotaria magnacalcarata</name>
    <dbReference type="NCBI Taxonomy" id="392030"/>
    <lineage>
        <taxon>Eukaryota</taxon>
        <taxon>Metazoa</taxon>
        <taxon>Spiralia</taxon>
        <taxon>Gnathifera</taxon>
        <taxon>Rotifera</taxon>
        <taxon>Eurotatoria</taxon>
        <taxon>Bdelloidea</taxon>
        <taxon>Philodinida</taxon>
        <taxon>Philodinidae</taxon>
        <taxon>Rotaria</taxon>
    </lineage>
</organism>
<reference evidence="2" key="1">
    <citation type="submission" date="2021-02" db="EMBL/GenBank/DDBJ databases">
        <authorList>
            <person name="Nowell W R."/>
        </authorList>
    </citation>
    <scope>NUCLEOTIDE SEQUENCE</scope>
</reference>
<feature type="compositionally biased region" description="Basic and acidic residues" evidence="1">
    <location>
        <begin position="70"/>
        <end position="84"/>
    </location>
</feature>
<dbReference type="Proteomes" id="UP000681967">
    <property type="component" value="Unassembled WGS sequence"/>
</dbReference>
<feature type="region of interest" description="Disordered" evidence="1">
    <location>
        <begin position="57"/>
        <end position="84"/>
    </location>
</feature>
<comment type="caution">
    <text evidence="2">The sequence shown here is derived from an EMBL/GenBank/DDBJ whole genome shotgun (WGS) entry which is preliminary data.</text>
</comment>
<feature type="region of interest" description="Disordered" evidence="1">
    <location>
        <begin position="1"/>
        <end position="33"/>
    </location>
</feature>
<evidence type="ECO:0000313" key="3">
    <source>
        <dbReference type="Proteomes" id="UP000681967"/>
    </source>
</evidence>
<sequence>EASPPTKNSNVNKIPSHSTSHMPSAVLTKSSEQVEEIVPALATPTDNDAHVLSADTNESELNAGIRKHDRPFDGNTKRGEERPV</sequence>
<evidence type="ECO:0000256" key="1">
    <source>
        <dbReference type="SAM" id="MobiDB-lite"/>
    </source>
</evidence>
<feature type="non-terminal residue" evidence="2">
    <location>
        <position position="1"/>
    </location>
</feature>
<feature type="compositionally biased region" description="Polar residues" evidence="1">
    <location>
        <begin position="1"/>
        <end position="31"/>
    </location>
</feature>
<dbReference type="EMBL" id="CAJOBH010076561">
    <property type="protein sequence ID" value="CAF4497043.1"/>
    <property type="molecule type" value="Genomic_DNA"/>
</dbReference>
<protein>
    <submittedName>
        <fullName evidence="2">Uncharacterized protein</fullName>
    </submittedName>
</protein>
<name>A0A8S2XGI8_9BILA</name>